<keyword evidence="2" id="KW-1185">Reference proteome</keyword>
<protein>
    <submittedName>
        <fullName evidence="1">Uncharacterized protein</fullName>
    </submittedName>
</protein>
<dbReference type="Proteomes" id="UP000001822">
    <property type="component" value="Chromosome"/>
</dbReference>
<proteinExistence type="predicted"/>
<name>A0A6N4SVQ3_CYTH3</name>
<dbReference type="EMBL" id="CP000383">
    <property type="protein sequence ID" value="ABG60527.1"/>
    <property type="molecule type" value="Genomic_DNA"/>
</dbReference>
<sequence length="51" mass="6406">MPFSEITKKVTQKNILYDPILFFIFSRENVPEKKFYFFRKNFLQFYIDLIF</sequence>
<gene>
    <name evidence="1" type="ordered locus">CHU_3288</name>
</gene>
<dbReference type="KEGG" id="chu:CHU_3288"/>
<evidence type="ECO:0000313" key="2">
    <source>
        <dbReference type="Proteomes" id="UP000001822"/>
    </source>
</evidence>
<evidence type="ECO:0000313" key="1">
    <source>
        <dbReference type="EMBL" id="ABG60527.1"/>
    </source>
</evidence>
<dbReference type="AlphaFoldDB" id="A0A6N4SVQ3"/>
<accession>A0A6N4SVQ3</accession>
<reference evidence="1 2" key="1">
    <citation type="journal article" date="2007" name="Appl. Environ. Microbiol.">
        <title>Genome sequence of the cellulolytic gliding bacterium Cytophaga hutchinsonii.</title>
        <authorList>
            <person name="Xie G."/>
            <person name="Bruce D.C."/>
            <person name="Challacombe J.F."/>
            <person name="Chertkov O."/>
            <person name="Detter J.C."/>
            <person name="Gilna P."/>
            <person name="Han C.S."/>
            <person name="Lucas S."/>
            <person name="Misra M."/>
            <person name="Myers G.L."/>
            <person name="Richardson P."/>
            <person name="Tapia R."/>
            <person name="Thayer N."/>
            <person name="Thompson L.S."/>
            <person name="Brettin T.S."/>
            <person name="Henrissat B."/>
            <person name="Wilson D.B."/>
            <person name="McBride M.J."/>
        </authorList>
    </citation>
    <scope>NUCLEOTIDE SEQUENCE [LARGE SCALE GENOMIC DNA]</scope>
    <source>
        <strain evidence="2">ATCC 33406 / DSM 1761 / CIP 103989 / NBRC 15051 / NCIMB 9469 / D465</strain>
    </source>
</reference>
<organism evidence="1 2">
    <name type="scientific">Cytophaga hutchinsonii (strain ATCC 33406 / DSM 1761 / CIP 103989 / NBRC 15051 / NCIMB 9469 / D465)</name>
    <dbReference type="NCBI Taxonomy" id="269798"/>
    <lineage>
        <taxon>Bacteria</taxon>
        <taxon>Pseudomonadati</taxon>
        <taxon>Bacteroidota</taxon>
        <taxon>Cytophagia</taxon>
        <taxon>Cytophagales</taxon>
        <taxon>Cytophagaceae</taxon>
        <taxon>Cytophaga</taxon>
    </lineage>
</organism>